<dbReference type="InterPro" id="IPR006764">
    <property type="entry name" value="SAM_dep_MeTrfase_SAV2177_type"/>
</dbReference>
<dbReference type="CDD" id="cd02440">
    <property type="entry name" value="AdoMet_MTases"/>
    <property type="match status" value="1"/>
</dbReference>
<keyword evidence="2" id="KW-1185">Reference proteome</keyword>
<gene>
    <name evidence="1" type="ORF">TL08_04805</name>
</gene>
<organism evidence="1 2">
    <name type="scientific">Actinoalloteichus hymeniacidonis</name>
    <dbReference type="NCBI Taxonomy" id="340345"/>
    <lineage>
        <taxon>Bacteria</taxon>
        <taxon>Bacillati</taxon>
        <taxon>Actinomycetota</taxon>
        <taxon>Actinomycetes</taxon>
        <taxon>Pseudonocardiales</taxon>
        <taxon>Pseudonocardiaceae</taxon>
        <taxon>Actinoalloteichus</taxon>
    </lineage>
</organism>
<evidence type="ECO:0000313" key="1">
    <source>
        <dbReference type="EMBL" id="AOS61791.1"/>
    </source>
</evidence>
<dbReference type="PIRSF" id="PIRSF017393">
    <property type="entry name" value="MTase_SAV2177"/>
    <property type="match status" value="1"/>
</dbReference>
<dbReference type="Pfam" id="PF04672">
    <property type="entry name" value="Methyltransf_19"/>
    <property type="match status" value="1"/>
</dbReference>
<name>A0AAC9HN49_9PSEU</name>
<dbReference type="InterPro" id="IPR029063">
    <property type="entry name" value="SAM-dependent_MTases_sf"/>
</dbReference>
<dbReference type="KEGG" id="ahm:TL08_04805"/>
<dbReference type="Gene3D" id="3.40.50.150">
    <property type="entry name" value="Vaccinia Virus protein VP39"/>
    <property type="match status" value="1"/>
</dbReference>
<keyword evidence="1" id="KW-0808">Transferase</keyword>
<dbReference type="RefSeq" id="WP_084642553.1">
    <property type="nucleotide sequence ID" value="NZ_CP014859.1"/>
</dbReference>
<protein>
    <submittedName>
        <fullName evidence="1">S-adenosyl methyltransferase</fullName>
    </submittedName>
</protein>
<dbReference type="SUPFAM" id="SSF53335">
    <property type="entry name" value="S-adenosyl-L-methionine-dependent methyltransferases"/>
    <property type="match status" value="1"/>
</dbReference>
<sequence length="262" mass="28412">MRKPGMDLTGLDLTQPNSARVHDYILGGAHNFEVDRRTGDEILLENPWLAEALREDRHFLRRAVRHLCAGGVRQFIDIGSGLPTTGNVHEIAQQTAEDAVVVYVDIDPLVVAHSLELLADNPRATAILGDVRESRRILADPTVNALLDFEQPIGVILGGVLHFIPGDVERALEPLRNAMAPGSHLVITHAGTTNAVRFGALLRSSRPSITVRDSDEILAMIQGLTLVEPGVVPVPLWCPEQPGRTLESAPPALSIACVARRD</sequence>
<dbReference type="AlphaFoldDB" id="A0AAC9HN49"/>
<dbReference type="GO" id="GO:0032259">
    <property type="term" value="P:methylation"/>
    <property type="evidence" value="ECO:0007669"/>
    <property type="project" value="UniProtKB-KW"/>
</dbReference>
<dbReference type="Proteomes" id="UP000095210">
    <property type="component" value="Chromosome"/>
</dbReference>
<keyword evidence="1" id="KW-0489">Methyltransferase</keyword>
<accession>A0AAC9HN49</accession>
<dbReference type="EMBL" id="CP014859">
    <property type="protein sequence ID" value="AOS61791.1"/>
    <property type="molecule type" value="Genomic_DNA"/>
</dbReference>
<proteinExistence type="predicted"/>
<reference evidence="2" key="1">
    <citation type="submission" date="2016-03" db="EMBL/GenBank/DDBJ databases">
        <title>Complete genome sequence of the type strain Actinoalloteichus hymeniacidonis DSM 45092.</title>
        <authorList>
            <person name="Schaffert L."/>
            <person name="Albersmeier A."/>
            <person name="Winkler A."/>
            <person name="Kalinowski J."/>
            <person name="Zotchev S."/>
            <person name="Ruckert C."/>
        </authorList>
    </citation>
    <scope>NUCLEOTIDE SEQUENCE [LARGE SCALE GENOMIC DNA]</scope>
    <source>
        <strain evidence="2">HPA177(T) (DSM 45092(T))</strain>
    </source>
</reference>
<evidence type="ECO:0000313" key="2">
    <source>
        <dbReference type="Proteomes" id="UP000095210"/>
    </source>
</evidence>
<dbReference type="GO" id="GO:0008168">
    <property type="term" value="F:methyltransferase activity"/>
    <property type="evidence" value="ECO:0007669"/>
    <property type="project" value="UniProtKB-KW"/>
</dbReference>